<keyword evidence="3" id="KW-1185">Reference proteome</keyword>
<protein>
    <submittedName>
        <fullName evidence="2">Uncharacterized protein</fullName>
    </submittedName>
</protein>
<gene>
    <name evidence="2" type="ORF">SLS62_007889</name>
</gene>
<feature type="compositionally biased region" description="Acidic residues" evidence="1">
    <location>
        <begin position="44"/>
        <end position="64"/>
    </location>
</feature>
<comment type="caution">
    <text evidence="2">The sequence shown here is derived from an EMBL/GenBank/DDBJ whole genome shotgun (WGS) entry which is preliminary data.</text>
</comment>
<dbReference type="EMBL" id="JAKJXP020000069">
    <property type="protein sequence ID" value="KAK7750140.1"/>
    <property type="molecule type" value="Genomic_DNA"/>
</dbReference>
<name>A0AAN9YQA5_9PEZI</name>
<feature type="compositionally biased region" description="Polar residues" evidence="1">
    <location>
        <begin position="14"/>
        <end position="37"/>
    </location>
</feature>
<reference evidence="2 3" key="1">
    <citation type="submission" date="2024-02" db="EMBL/GenBank/DDBJ databases">
        <title>De novo assembly and annotation of 12 fungi associated with fruit tree decline syndrome in Ontario, Canada.</title>
        <authorList>
            <person name="Sulman M."/>
            <person name="Ellouze W."/>
            <person name="Ilyukhin E."/>
        </authorList>
    </citation>
    <scope>NUCLEOTIDE SEQUENCE [LARGE SCALE GENOMIC DNA]</scope>
    <source>
        <strain evidence="2 3">M11/M66-122</strain>
    </source>
</reference>
<evidence type="ECO:0000313" key="3">
    <source>
        <dbReference type="Proteomes" id="UP001320420"/>
    </source>
</evidence>
<sequence length="381" mass="42766">MSGLSRKMDAARLSSDSLSPTLVNEDTGETESIGSPESNHDTEIGEDDEDFMYSSDSDDGEEPTETQKRHEDHWDLITFRNPWTDEWSADWQNNWIRRGKESLTNEELYENTTTQQWMKALGSIQHRCISLLMIPRGSDGCTIPLFEGGNGWQYQVRLAIGGHPLPRIRCPSVLTDQQLMAESLFQLERCIQTEPGPSAERAPTLPKLAAPLGRLWVRNNARYPDYFRTAEPVTEYTDYFVVVDVEHEDMPLWILAPRAQLQKRLDNASYPGTPVLPLPIFGGLMSKEDDSGYDCACIIPSLRSLGRRPPDPDATSFQDACELVRKTRAVIDPAALLLPEERVSEFMGGVSLPNTCVLQPYSELGSTQEQQARTSAQGQLD</sequence>
<evidence type="ECO:0000313" key="2">
    <source>
        <dbReference type="EMBL" id="KAK7750140.1"/>
    </source>
</evidence>
<dbReference type="Proteomes" id="UP001320420">
    <property type="component" value="Unassembled WGS sequence"/>
</dbReference>
<organism evidence="2 3">
    <name type="scientific">Diatrype stigma</name>
    <dbReference type="NCBI Taxonomy" id="117547"/>
    <lineage>
        <taxon>Eukaryota</taxon>
        <taxon>Fungi</taxon>
        <taxon>Dikarya</taxon>
        <taxon>Ascomycota</taxon>
        <taxon>Pezizomycotina</taxon>
        <taxon>Sordariomycetes</taxon>
        <taxon>Xylariomycetidae</taxon>
        <taxon>Xylariales</taxon>
        <taxon>Diatrypaceae</taxon>
        <taxon>Diatrype</taxon>
    </lineage>
</organism>
<proteinExistence type="predicted"/>
<accession>A0AAN9YQA5</accession>
<feature type="region of interest" description="Disordered" evidence="1">
    <location>
        <begin position="1"/>
        <end position="71"/>
    </location>
</feature>
<feature type="compositionally biased region" description="Basic and acidic residues" evidence="1">
    <location>
        <begin position="1"/>
        <end position="10"/>
    </location>
</feature>
<dbReference type="AlphaFoldDB" id="A0AAN9YQA5"/>
<evidence type="ECO:0000256" key="1">
    <source>
        <dbReference type="SAM" id="MobiDB-lite"/>
    </source>
</evidence>